<name>A0AAU7AR43_9ACTN</name>
<proteinExistence type="predicted"/>
<evidence type="ECO:0008006" key="2">
    <source>
        <dbReference type="Google" id="ProtNLM"/>
    </source>
</evidence>
<protein>
    <recommendedName>
        <fullName evidence="2">Ferritin-like domain-containing protein</fullName>
    </recommendedName>
</protein>
<dbReference type="EMBL" id="CP114014">
    <property type="protein sequence ID" value="XAY04169.1"/>
    <property type="molecule type" value="Genomic_DNA"/>
</dbReference>
<reference evidence="1" key="1">
    <citation type="submission" date="2022-12" db="EMBL/GenBank/DDBJ databases">
        <title>Paraconexibacter alkalitolerans sp. nov. and Baekduia alba sp. nov., isolated from soil and emended description of the genera Paraconexibacter (Chun et al., 2020) and Baekduia (An et al., 2020).</title>
        <authorList>
            <person name="Vieira S."/>
            <person name="Huber K.J."/>
            <person name="Geppert A."/>
            <person name="Wolf J."/>
            <person name="Neumann-Schaal M."/>
            <person name="Muesken M."/>
            <person name="Overmann J."/>
        </authorList>
    </citation>
    <scope>NUCLEOTIDE SEQUENCE</scope>
    <source>
        <strain evidence="1">AEG42_29</strain>
    </source>
</reference>
<dbReference type="PROSITE" id="PS51318">
    <property type="entry name" value="TAT"/>
    <property type="match status" value="1"/>
</dbReference>
<dbReference type="InterPro" id="IPR006311">
    <property type="entry name" value="TAT_signal"/>
</dbReference>
<evidence type="ECO:0000313" key="1">
    <source>
        <dbReference type="EMBL" id="XAY04169.1"/>
    </source>
</evidence>
<sequence>MTDVSNHLFETIDRQNQHESAATRRQLIKGTTAALAGAGVLGLAMGTAPAGAAVKTNEDNSVANILAVAATAEVLATIVNTLGPEKLGSKLDATTTRNIRAAAQQEKNHYELLTSSAVGGKAVTTSIHVPDEVFSSPEALLTTLAVGDQVFVNAYLLGLTVFARQGTLSGTRFARYAAEIMAVESVHRALALQSLGKLGNDRVYAKFAQREDTPGLPTTNAPGFYKILDAVAVLESAGFGFGKAGSKPGQMYTYADVSARTPTDPGVNTLTIS</sequence>
<organism evidence="1">
    <name type="scientific">Paraconexibacter sp. AEG42_29</name>
    <dbReference type="NCBI Taxonomy" id="2997339"/>
    <lineage>
        <taxon>Bacteria</taxon>
        <taxon>Bacillati</taxon>
        <taxon>Actinomycetota</taxon>
        <taxon>Thermoleophilia</taxon>
        <taxon>Solirubrobacterales</taxon>
        <taxon>Paraconexibacteraceae</taxon>
        <taxon>Paraconexibacter</taxon>
    </lineage>
</organism>
<dbReference type="AlphaFoldDB" id="A0AAU7AR43"/>
<dbReference type="Pfam" id="PF13668">
    <property type="entry name" value="Ferritin_2"/>
    <property type="match status" value="1"/>
</dbReference>
<dbReference type="KEGG" id="parq:DSM112329_00999"/>
<gene>
    <name evidence="1" type="ORF">DSM112329_00999</name>
</gene>
<dbReference type="RefSeq" id="WP_354700713.1">
    <property type="nucleotide sequence ID" value="NZ_CP114014.1"/>
</dbReference>
<accession>A0AAU7AR43</accession>